<organism evidence="3 4">
    <name type="scientific">Amniculicola lignicola CBS 123094</name>
    <dbReference type="NCBI Taxonomy" id="1392246"/>
    <lineage>
        <taxon>Eukaryota</taxon>
        <taxon>Fungi</taxon>
        <taxon>Dikarya</taxon>
        <taxon>Ascomycota</taxon>
        <taxon>Pezizomycotina</taxon>
        <taxon>Dothideomycetes</taxon>
        <taxon>Pleosporomycetidae</taxon>
        <taxon>Pleosporales</taxon>
        <taxon>Amniculicolaceae</taxon>
        <taxon>Amniculicola</taxon>
    </lineage>
</organism>
<dbReference type="Gene3D" id="2.40.50.40">
    <property type="match status" value="1"/>
</dbReference>
<dbReference type="OrthoDB" id="3792359at2759"/>
<evidence type="ECO:0000313" key="3">
    <source>
        <dbReference type="EMBL" id="KAF1993681.1"/>
    </source>
</evidence>
<reference evidence="3" key="1">
    <citation type="journal article" date="2020" name="Stud. Mycol.">
        <title>101 Dothideomycetes genomes: a test case for predicting lifestyles and emergence of pathogens.</title>
        <authorList>
            <person name="Haridas S."/>
            <person name="Albert R."/>
            <person name="Binder M."/>
            <person name="Bloem J."/>
            <person name="Labutti K."/>
            <person name="Salamov A."/>
            <person name="Andreopoulos B."/>
            <person name="Baker S."/>
            <person name="Barry K."/>
            <person name="Bills G."/>
            <person name="Bluhm B."/>
            <person name="Cannon C."/>
            <person name="Castanera R."/>
            <person name="Culley D."/>
            <person name="Daum C."/>
            <person name="Ezra D."/>
            <person name="Gonzalez J."/>
            <person name="Henrissat B."/>
            <person name="Kuo A."/>
            <person name="Liang C."/>
            <person name="Lipzen A."/>
            <person name="Lutzoni F."/>
            <person name="Magnuson J."/>
            <person name="Mondo S."/>
            <person name="Nolan M."/>
            <person name="Ohm R."/>
            <person name="Pangilinan J."/>
            <person name="Park H.-J."/>
            <person name="Ramirez L."/>
            <person name="Alfaro M."/>
            <person name="Sun H."/>
            <person name="Tritt A."/>
            <person name="Yoshinaga Y."/>
            <person name="Zwiers L.-H."/>
            <person name="Turgeon B."/>
            <person name="Goodwin S."/>
            <person name="Spatafora J."/>
            <person name="Crous P."/>
            <person name="Grigoriev I."/>
        </authorList>
    </citation>
    <scope>NUCLEOTIDE SEQUENCE</scope>
    <source>
        <strain evidence="3">CBS 123094</strain>
    </source>
</reference>
<comment type="subunit">
    <text evidence="1">Component of the NuA4 histone acetyltransferase complex.</text>
</comment>
<dbReference type="InterPro" id="IPR016197">
    <property type="entry name" value="Chromo-like_dom_sf"/>
</dbReference>
<dbReference type="GO" id="GO:0006338">
    <property type="term" value="P:chromatin remodeling"/>
    <property type="evidence" value="ECO:0007669"/>
    <property type="project" value="UniProtKB-ARBA"/>
</dbReference>
<keyword evidence="4" id="KW-1185">Reference proteome</keyword>
<protein>
    <recommendedName>
        <fullName evidence="2">Chromo domain-containing protein</fullName>
    </recommendedName>
</protein>
<accession>A0A6A5W0K9</accession>
<dbReference type="EMBL" id="ML977690">
    <property type="protein sequence ID" value="KAF1993681.1"/>
    <property type="molecule type" value="Genomic_DNA"/>
</dbReference>
<name>A0A6A5W0K9_9PLEO</name>
<dbReference type="SUPFAM" id="SSF54160">
    <property type="entry name" value="Chromo domain-like"/>
    <property type="match status" value="1"/>
</dbReference>
<dbReference type="InterPro" id="IPR000953">
    <property type="entry name" value="Chromo/chromo_shadow_dom"/>
</dbReference>
<evidence type="ECO:0000259" key="2">
    <source>
        <dbReference type="PROSITE" id="PS50013"/>
    </source>
</evidence>
<sequence length="79" mass="9357">MLTSDLDGGSTNEDDEYEVEKILNARVNRRKLQYCMKWLGYKDNLEWYNAANFKNCLYKLRSFYVANPLCLGPLKRLEI</sequence>
<evidence type="ECO:0000313" key="4">
    <source>
        <dbReference type="Proteomes" id="UP000799779"/>
    </source>
</evidence>
<dbReference type="Proteomes" id="UP000799779">
    <property type="component" value="Unassembled WGS sequence"/>
</dbReference>
<gene>
    <name evidence="3" type="ORF">P154DRAFT_449530</name>
</gene>
<evidence type="ECO:0000256" key="1">
    <source>
        <dbReference type="ARBA" id="ARBA00011353"/>
    </source>
</evidence>
<dbReference type="InterPro" id="IPR023780">
    <property type="entry name" value="Chromo_domain"/>
</dbReference>
<proteinExistence type="predicted"/>
<dbReference type="PROSITE" id="PS50013">
    <property type="entry name" value="CHROMO_2"/>
    <property type="match status" value="1"/>
</dbReference>
<dbReference type="SMART" id="SM00298">
    <property type="entry name" value="CHROMO"/>
    <property type="match status" value="1"/>
</dbReference>
<feature type="domain" description="Chromo" evidence="2">
    <location>
        <begin position="17"/>
        <end position="64"/>
    </location>
</feature>
<dbReference type="CDD" id="cd00024">
    <property type="entry name" value="CD_CSD"/>
    <property type="match status" value="1"/>
</dbReference>
<dbReference type="Pfam" id="PF00385">
    <property type="entry name" value="Chromo"/>
    <property type="match status" value="1"/>
</dbReference>
<dbReference type="AlphaFoldDB" id="A0A6A5W0K9"/>